<dbReference type="GO" id="GO:0042597">
    <property type="term" value="C:periplasmic space"/>
    <property type="evidence" value="ECO:0007669"/>
    <property type="project" value="UniProtKB-SubCell"/>
</dbReference>
<dbReference type="PANTHER" id="PTHR36307:SF1">
    <property type="entry name" value="FLAGELLA BASAL BODY P-RING FORMATION PROTEIN FLGA"/>
    <property type="match status" value="1"/>
</dbReference>
<reference evidence="6 7" key="1">
    <citation type="submission" date="2019-02" db="EMBL/GenBank/DDBJ databases">
        <title>Deep-cultivation of Planctomycetes and their phenomic and genomic characterization uncovers novel biology.</title>
        <authorList>
            <person name="Wiegand S."/>
            <person name="Jogler M."/>
            <person name="Boedeker C."/>
            <person name="Pinto D."/>
            <person name="Vollmers J."/>
            <person name="Rivas-Marin E."/>
            <person name="Kohn T."/>
            <person name="Peeters S.H."/>
            <person name="Heuer A."/>
            <person name="Rast P."/>
            <person name="Oberbeckmann S."/>
            <person name="Bunk B."/>
            <person name="Jeske O."/>
            <person name="Meyerdierks A."/>
            <person name="Storesund J.E."/>
            <person name="Kallscheuer N."/>
            <person name="Luecker S."/>
            <person name="Lage O.M."/>
            <person name="Pohl T."/>
            <person name="Merkel B.J."/>
            <person name="Hornburger P."/>
            <person name="Mueller R.-W."/>
            <person name="Bruemmer F."/>
            <person name="Labrenz M."/>
            <person name="Spormann A.M."/>
            <person name="Op den Camp H."/>
            <person name="Overmann J."/>
            <person name="Amann R."/>
            <person name="Jetten M.S.M."/>
            <person name="Mascher T."/>
            <person name="Medema M.H."/>
            <person name="Devos D.P."/>
            <person name="Kaster A.-K."/>
            <person name="Ovreas L."/>
            <person name="Rohde M."/>
            <person name="Galperin M.Y."/>
            <person name="Jogler C."/>
        </authorList>
    </citation>
    <scope>NUCLEOTIDE SEQUENCE [LARGE SCALE GENOMIC DNA]</scope>
    <source>
        <strain evidence="6 7">Pla175</strain>
    </source>
</reference>
<evidence type="ECO:0000259" key="5">
    <source>
        <dbReference type="SMART" id="SM00858"/>
    </source>
</evidence>
<sequence length="405" mass="43250" precursor="true">MNNFWRLLLCVLAFATCLSVRAADVVLRDEVIASGSIIRLGDVALLQGDADQVARLAALPLMPAPGPGTTQTIRAQAVRELLIAQGLDLADLRFDGAVSVRIAHRDWQPAQAPTPVSAEPLIAVPATPDARPAAPASAPEAAAESTLRFDPRQQTGFRMPVRQPEPSERLRAISPRRSEALQKWLADQIDSRVRHEASDKLIVSKVDISQAQTEVLALAQGTISIRPLEEPAVGWRRFELLFQTGQGEARMSVTAELEPSRTVVVATQSLPRGVRLAPGDLRLQRVAASAAPAGAIEAPDMAVGRETARAIRDAQPLTLSDLDQPILVQRGELVTVLAGSGGIRVRMQGTARTDGRLGEMIEVEQVDKRGRLAARVVARGELAVGALGDSGASRQAYSPLGSPVR</sequence>
<dbReference type="InterPro" id="IPR017585">
    <property type="entry name" value="SAF_FlgA"/>
</dbReference>
<evidence type="ECO:0000256" key="1">
    <source>
        <dbReference type="ARBA" id="ARBA00004418"/>
    </source>
</evidence>
<dbReference type="Proteomes" id="UP000317429">
    <property type="component" value="Chromosome"/>
</dbReference>
<organism evidence="6 7">
    <name type="scientific">Pirellulimonas nuda</name>
    <dbReference type="NCBI Taxonomy" id="2528009"/>
    <lineage>
        <taxon>Bacteria</taxon>
        <taxon>Pseudomonadati</taxon>
        <taxon>Planctomycetota</taxon>
        <taxon>Planctomycetia</taxon>
        <taxon>Pirellulales</taxon>
        <taxon>Lacipirellulaceae</taxon>
        <taxon>Pirellulimonas</taxon>
    </lineage>
</organism>
<dbReference type="SMART" id="SM00858">
    <property type="entry name" value="SAF"/>
    <property type="match status" value="1"/>
</dbReference>
<dbReference type="PANTHER" id="PTHR36307">
    <property type="entry name" value="FLAGELLA BASAL BODY P-RING FORMATION PROTEIN FLGA"/>
    <property type="match status" value="1"/>
</dbReference>
<keyword evidence="6" id="KW-0282">Flagellum</keyword>
<protein>
    <submittedName>
        <fullName evidence="6">Flagellar basal body P-ring biosynthesis protein FlgA</fullName>
    </submittedName>
</protein>
<evidence type="ECO:0000256" key="4">
    <source>
        <dbReference type="SAM" id="SignalP"/>
    </source>
</evidence>
<evidence type="ECO:0000313" key="6">
    <source>
        <dbReference type="EMBL" id="QDU90320.1"/>
    </source>
</evidence>
<evidence type="ECO:0000256" key="2">
    <source>
        <dbReference type="ARBA" id="ARBA00022729"/>
    </source>
</evidence>
<feature type="chain" id="PRO_5022040304" evidence="4">
    <location>
        <begin position="23"/>
        <end position="405"/>
    </location>
</feature>
<proteinExistence type="predicted"/>
<dbReference type="InterPro" id="IPR039246">
    <property type="entry name" value="Flagellar_FlgA"/>
</dbReference>
<dbReference type="EMBL" id="CP036291">
    <property type="protein sequence ID" value="QDU90320.1"/>
    <property type="molecule type" value="Genomic_DNA"/>
</dbReference>
<dbReference type="NCBIfam" id="TIGR03170">
    <property type="entry name" value="flgA_cterm"/>
    <property type="match status" value="1"/>
</dbReference>
<feature type="signal peptide" evidence="4">
    <location>
        <begin position="1"/>
        <end position="22"/>
    </location>
</feature>
<dbReference type="InterPro" id="IPR013974">
    <property type="entry name" value="SAF"/>
</dbReference>
<evidence type="ECO:0000313" key="7">
    <source>
        <dbReference type="Proteomes" id="UP000317429"/>
    </source>
</evidence>
<dbReference type="OrthoDB" id="247482at2"/>
<name>A0A518DFQ9_9BACT</name>
<dbReference type="RefSeq" id="WP_145288569.1">
    <property type="nucleotide sequence ID" value="NZ_CP036291.1"/>
</dbReference>
<accession>A0A518DFQ9</accession>
<dbReference type="GO" id="GO:0044780">
    <property type="term" value="P:bacterial-type flagellum assembly"/>
    <property type="evidence" value="ECO:0007669"/>
    <property type="project" value="InterPro"/>
</dbReference>
<keyword evidence="7" id="KW-1185">Reference proteome</keyword>
<keyword evidence="3" id="KW-0574">Periplasm</keyword>
<keyword evidence="6" id="KW-0969">Cilium</keyword>
<keyword evidence="2 4" id="KW-0732">Signal</keyword>
<dbReference type="Gene3D" id="3.90.1210.10">
    <property type="entry name" value="Antifreeze-like/N-acetylneuraminic acid synthase C-terminal domain"/>
    <property type="match status" value="1"/>
</dbReference>
<dbReference type="KEGG" id="pnd:Pla175_37230"/>
<dbReference type="CDD" id="cd11614">
    <property type="entry name" value="SAF_CpaB_FlgA_like"/>
    <property type="match status" value="1"/>
</dbReference>
<keyword evidence="6" id="KW-0966">Cell projection</keyword>
<evidence type="ECO:0000256" key="3">
    <source>
        <dbReference type="ARBA" id="ARBA00022764"/>
    </source>
</evidence>
<comment type="subcellular location">
    <subcellularLocation>
        <location evidence="1">Periplasm</location>
    </subcellularLocation>
</comment>
<dbReference type="Gene3D" id="2.30.30.760">
    <property type="match status" value="1"/>
</dbReference>
<dbReference type="AlphaFoldDB" id="A0A518DFQ9"/>
<dbReference type="Pfam" id="PF13144">
    <property type="entry name" value="ChapFlgA"/>
    <property type="match status" value="1"/>
</dbReference>
<gene>
    <name evidence="6" type="ORF">Pla175_37230</name>
</gene>
<feature type="domain" description="SAF" evidence="5">
    <location>
        <begin position="261"/>
        <end position="323"/>
    </location>
</feature>